<evidence type="ECO:0000259" key="8">
    <source>
        <dbReference type="PROSITE" id="PS50850"/>
    </source>
</evidence>
<dbReference type="PRINTS" id="PR01036">
    <property type="entry name" value="TCRTETB"/>
</dbReference>
<feature type="transmembrane region" description="Helical" evidence="7">
    <location>
        <begin position="213"/>
        <end position="229"/>
    </location>
</feature>
<feature type="transmembrane region" description="Helical" evidence="7">
    <location>
        <begin position="249"/>
        <end position="273"/>
    </location>
</feature>
<evidence type="ECO:0000256" key="2">
    <source>
        <dbReference type="ARBA" id="ARBA00022448"/>
    </source>
</evidence>
<dbReference type="Pfam" id="PF07690">
    <property type="entry name" value="MFS_1"/>
    <property type="match status" value="1"/>
</dbReference>
<gene>
    <name evidence="9" type="ORF">GCM10009745_34900</name>
</gene>
<feature type="transmembrane region" description="Helical" evidence="7">
    <location>
        <begin position="313"/>
        <end position="332"/>
    </location>
</feature>
<evidence type="ECO:0000313" key="10">
    <source>
        <dbReference type="Proteomes" id="UP001500280"/>
    </source>
</evidence>
<sequence>MAVLAMVQLMIVIDNTVVNIALPSIRTDLGTSQAGLAWVVNGYLLTAGGLLLLGGRCADLLGRKRIFITGTAVFALGSLISGAAWNSGVLIAGRFVQGAGEALASPAALALIVVMFTTREERAKALGFWGGLAGLGATAGVLLSGVLVDLANWRWVFFINLPVAVVALVLCIRLVPDIPAQSGRRTLDLPGGLLVTSGLILVVNGLLRDGHHWGWFVAGFLLLALFALVEARSSDPMMPLRFFANRTRVTANLTTILLTSAMAAMFFMVTLYVQQVLGYSPLRSGLADVPFCVAFVPGMVLSTQLVTRFGTKAAICTGFVVSAAGMLLLARIDAQGSFWGQLLPATVVLALGLAIGLPALQNAALHGLSEADAGLGAGVQTSVQQLGSALGLAVLTMIALSHAAAARRTGLKVEEAVVSGYQLAFVVAAVVLVLGAALAAVIMTAERPHRGPSGEMAGAAERSPYRG</sequence>
<dbReference type="InterPro" id="IPR036259">
    <property type="entry name" value="MFS_trans_sf"/>
</dbReference>
<dbReference type="PANTHER" id="PTHR42718">
    <property type="entry name" value="MAJOR FACILITATOR SUPERFAMILY MULTIDRUG TRANSPORTER MFSC"/>
    <property type="match status" value="1"/>
</dbReference>
<keyword evidence="2" id="KW-0813">Transport</keyword>
<feature type="transmembrane region" description="Helical" evidence="7">
    <location>
        <begin position="386"/>
        <end position="405"/>
    </location>
</feature>
<name>A0ABP4TFG2_9ACTN</name>
<dbReference type="InterPro" id="IPR020846">
    <property type="entry name" value="MFS_dom"/>
</dbReference>
<evidence type="ECO:0000256" key="1">
    <source>
        <dbReference type="ARBA" id="ARBA00004651"/>
    </source>
</evidence>
<keyword evidence="5 7" id="KW-1133">Transmembrane helix</keyword>
<feature type="transmembrane region" description="Helical" evidence="7">
    <location>
        <begin position="126"/>
        <end position="147"/>
    </location>
</feature>
<dbReference type="InterPro" id="IPR011701">
    <property type="entry name" value="MFS"/>
</dbReference>
<feature type="transmembrane region" description="Helical" evidence="7">
    <location>
        <begin position="66"/>
        <end position="85"/>
    </location>
</feature>
<feature type="transmembrane region" description="Helical" evidence="7">
    <location>
        <begin position="91"/>
        <end position="114"/>
    </location>
</feature>
<dbReference type="PANTHER" id="PTHR42718:SF46">
    <property type="entry name" value="BLR6921 PROTEIN"/>
    <property type="match status" value="1"/>
</dbReference>
<dbReference type="SUPFAM" id="SSF103473">
    <property type="entry name" value="MFS general substrate transporter"/>
    <property type="match status" value="1"/>
</dbReference>
<comment type="subcellular location">
    <subcellularLocation>
        <location evidence="1">Cell membrane</location>
        <topology evidence="1">Multi-pass membrane protein</topology>
    </subcellularLocation>
</comment>
<feature type="transmembrane region" description="Helical" evidence="7">
    <location>
        <begin position="338"/>
        <end position="360"/>
    </location>
</feature>
<reference evidence="10" key="1">
    <citation type="journal article" date="2019" name="Int. J. Syst. Evol. Microbiol.">
        <title>The Global Catalogue of Microorganisms (GCM) 10K type strain sequencing project: providing services to taxonomists for standard genome sequencing and annotation.</title>
        <authorList>
            <consortium name="The Broad Institute Genomics Platform"/>
            <consortium name="The Broad Institute Genome Sequencing Center for Infectious Disease"/>
            <person name="Wu L."/>
            <person name="Ma J."/>
        </authorList>
    </citation>
    <scope>NUCLEOTIDE SEQUENCE [LARGE SCALE GENOMIC DNA]</scope>
    <source>
        <strain evidence="10">JCM 14307</strain>
    </source>
</reference>
<evidence type="ECO:0000256" key="6">
    <source>
        <dbReference type="ARBA" id="ARBA00023136"/>
    </source>
</evidence>
<dbReference type="Gene3D" id="1.20.1250.20">
    <property type="entry name" value="MFS general substrate transporter like domains"/>
    <property type="match status" value="1"/>
</dbReference>
<accession>A0ABP4TFG2</accession>
<dbReference type="CDD" id="cd17321">
    <property type="entry name" value="MFS_MMR_MDR_like"/>
    <property type="match status" value="1"/>
</dbReference>
<dbReference type="Proteomes" id="UP001500280">
    <property type="component" value="Unassembled WGS sequence"/>
</dbReference>
<proteinExistence type="predicted"/>
<dbReference type="EMBL" id="BAAANF010000012">
    <property type="protein sequence ID" value="GAA1687193.1"/>
    <property type="molecule type" value="Genomic_DNA"/>
</dbReference>
<keyword evidence="4 7" id="KW-0812">Transmembrane</keyword>
<feature type="transmembrane region" description="Helical" evidence="7">
    <location>
        <begin position="35"/>
        <end position="54"/>
    </location>
</feature>
<protein>
    <submittedName>
        <fullName evidence="9">MFS transporter</fullName>
    </submittedName>
</protein>
<feature type="transmembrane region" description="Helical" evidence="7">
    <location>
        <begin position="187"/>
        <end position="207"/>
    </location>
</feature>
<feature type="domain" description="Major facilitator superfamily (MFS) profile" evidence="8">
    <location>
        <begin position="1"/>
        <end position="447"/>
    </location>
</feature>
<keyword evidence="6 7" id="KW-0472">Membrane</keyword>
<evidence type="ECO:0000256" key="4">
    <source>
        <dbReference type="ARBA" id="ARBA00022692"/>
    </source>
</evidence>
<organism evidence="9 10">
    <name type="scientific">Kribbella yunnanensis</name>
    <dbReference type="NCBI Taxonomy" id="190194"/>
    <lineage>
        <taxon>Bacteria</taxon>
        <taxon>Bacillati</taxon>
        <taxon>Actinomycetota</taxon>
        <taxon>Actinomycetes</taxon>
        <taxon>Propionibacteriales</taxon>
        <taxon>Kribbellaceae</taxon>
        <taxon>Kribbella</taxon>
    </lineage>
</organism>
<feature type="transmembrane region" description="Helical" evidence="7">
    <location>
        <begin position="425"/>
        <end position="445"/>
    </location>
</feature>
<evidence type="ECO:0000256" key="5">
    <source>
        <dbReference type="ARBA" id="ARBA00022989"/>
    </source>
</evidence>
<evidence type="ECO:0000313" key="9">
    <source>
        <dbReference type="EMBL" id="GAA1687193.1"/>
    </source>
</evidence>
<comment type="caution">
    <text evidence="9">The sequence shown here is derived from an EMBL/GenBank/DDBJ whole genome shotgun (WGS) entry which is preliminary data.</text>
</comment>
<dbReference type="PROSITE" id="PS00216">
    <property type="entry name" value="SUGAR_TRANSPORT_1"/>
    <property type="match status" value="1"/>
</dbReference>
<keyword evidence="3" id="KW-1003">Cell membrane</keyword>
<dbReference type="InterPro" id="IPR005829">
    <property type="entry name" value="Sugar_transporter_CS"/>
</dbReference>
<evidence type="ECO:0000256" key="3">
    <source>
        <dbReference type="ARBA" id="ARBA00022475"/>
    </source>
</evidence>
<dbReference type="Gene3D" id="1.20.1720.10">
    <property type="entry name" value="Multidrug resistance protein D"/>
    <property type="match status" value="1"/>
</dbReference>
<feature type="transmembrane region" description="Helical" evidence="7">
    <location>
        <begin position="153"/>
        <end position="175"/>
    </location>
</feature>
<evidence type="ECO:0000256" key="7">
    <source>
        <dbReference type="SAM" id="Phobius"/>
    </source>
</evidence>
<keyword evidence="10" id="KW-1185">Reference proteome</keyword>
<dbReference type="PROSITE" id="PS50850">
    <property type="entry name" value="MFS"/>
    <property type="match status" value="1"/>
</dbReference>